<dbReference type="InterPro" id="IPR045474">
    <property type="entry name" value="GEVED"/>
</dbReference>
<keyword evidence="4" id="KW-1185">Reference proteome</keyword>
<feature type="domain" description="Peptidase M12B" evidence="1">
    <location>
        <begin position="190"/>
        <end position="376"/>
    </location>
</feature>
<accession>A0ABS3JKJ4</accession>
<sequence length="796" mass="84296">MQQLIGQARREATVKEFPLFRLTDSSAYQGAAFVPTKPPTSLLIDAEQLTHIANERPDALAFSVPTATGPVDLELVSVDLFSPGSKLLLGTSAGTVDAPLYRGVFYQGFIKGDEKSLVAISITDGELSGIVSDKTGNRVISRLTRTPNSYIFYSDNTLSAPQKAFTCDAIPVNTGGRAQAAQAPQSIGCKVVNVYLEVDFDLYTKNGSSVLQTTNYVTALFNQVAMVYNRENIAIRIAGIKIWTEADPYVSLTSTGDILGAFRVNQNTSPPPGISHQLAHFLSGRSLGGGVAYLDVLCSSTYKYGVSGSLSTTYTDFPNYSWEVMVISHEMGHNFGSPHTQSCSWPGGALDNCYTTEGGCAPGPAPVNGGTVMSYCHLTSTGINLSNGFGTLPGNLIRSRVTSNICIPTASDAPVSLGTKSALATSTVLYWISNSGSTQFTVQYRTTGAASWSTVGPITGPQYKLTGLQPNTSYDWRVTGECSGSYSAAASFTTGAPVYCTPLYSDNGCTYAIGLKRVVMNGTVLSTNSGCSPSHYVYYSTPVATLSKTVSNSFTVEFLGYNNAQQIAIWIDFDQNYEFDDSERIFGTTAGLKVPVSGSLTIPATVEAGVTYRMRIRNQFSSSVNVACEVLTYGEAEDYLVYIDSGCPPVPAITMSATAITCQQSATLTVPNCTGTVAWLPGNGSGTSIIVNPTQTTSYTATCNLPGCSVSQQATVAVAPNMVSLHSGSWDDPGVWSCQRVPTAVTPLLIAAGHTVTIPANYTGNAGSLILTGQLNYQTNSRLKFGTSVANVVLIK</sequence>
<proteinExistence type="predicted"/>
<dbReference type="Gene3D" id="3.40.390.10">
    <property type="entry name" value="Collagenase (Catalytic Domain)"/>
    <property type="match status" value="1"/>
</dbReference>
<dbReference type="PROSITE" id="PS50853">
    <property type="entry name" value="FN3"/>
    <property type="match status" value="1"/>
</dbReference>
<evidence type="ECO:0000313" key="3">
    <source>
        <dbReference type="EMBL" id="MBO0950528.1"/>
    </source>
</evidence>
<dbReference type="SUPFAM" id="SSF49265">
    <property type="entry name" value="Fibronectin type III"/>
    <property type="match status" value="1"/>
</dbReference>
<feature type="domain" description="Fibronectin type-III" evidence="2">
    <location>
        <begin position="413"/>
        <end position="497"/>
    </location>
</feature>
<protein>
    <recommendedName>
        <fullName evidence="5">Peptidase M12B domain-containing protein</fullName>
    </recommendedName>
</protein>
<name>A0ABS3JKJ4_9BACT</name>
<dbReference type="InterPro" id="IPR036116">
    <property type="entry name" value="FN3_sf"/>
</dbReference>
<dbReference type="Proteomes" id="UP000664628">
    <property type="component" value="Unassembled WGS sequence"/>
</dbReference>
<dbReference type="SMART" id="SM00060">
    <property type="entry name" value="FN3"/>
    <property type="match status" value="1"/>
</dbReference>
<dbReference type="EMBL" id="JAFMYW010000005">
    <property type="protein sequence ID" value="MBO0950528.1"/>
    <property type="molecule type" value="Genomic_DNA"/>
</dbReference>
<dbReference type="CDD" id="cd00063">
    <property type="entry name" value="FN3"/>
    <property type="match status" value="1"/>
</dbReference>
<dbReference type="PROSITE" id="PS50215">
    <property type="entry name" value="ADAM_MEPRO"/>
    <property type="match status" value="1"/>
</dbReference>
<evidence type="ECO:0000313" key="4">
    <source>
        <dbReference type="Proteomes" id="UP000664628"/>
    </source>
</evidence>
<organism evidence="3 4">
    <name type="scientific">Fibrella forsythiae</name>
    <dbReference type="NCBI Taxonomy" id="2817061"/>
    <lineage>
        <taxon>Bacteria</taxon>
        <taxon>Pseudomonadati</taxon>
        <taxon>Bacteroidota</taxon>
        <taxon>Cytophagia</taxon>
        <taxon>Cytophagales</taxon>
        <taxon>Spirosomataceae</taxon>
        <taxon>Fibrella</taxon>
    </lineage>
</organism>
<evidence type="ECO:0000259" key="2">
    <source>
        <dbReference type="PROSITE" id="PS50853"/>
    </source>
</evidence>
<gene>
    <name evidence="3" type="ORF">J2I46_18170</name>
</gene>
<dbReference type="PANTHER" id="PTHR11905">
    <property type="entry name" value="ADAM A DISINTEGRIN AND METALLOPROTEASE DOMAIN"/>
    <property type="match status" value="1"/>
</dbReference>
<dbReference type="SUPFAM" id="SSF55486">
    <property type="entry name" value="Metalloproteases ('zincins'), catalytic domain"/>
    <property type="match status" value="1"/>
</dbReference>
<dbReference type="Gene3D" id="2.60.40.10">
    <property type="entry name" value="Immunoglobulins"/>
    <property type="match status" value="1"/>
</dbReference>
<dbReference type="InterPro" id="IPR024079">
    <property type="entry name" value="MetalloPept_cat_dom_sf"/>
</dbReference>
<dbReference type="Pfam" id="PF13688">
    <property type="entry name" value="Reprolysin_5"/>
    <property type="match status" value="1"/>
</dbReference>
<evidence type="ECO:0008006" key="5">
    <source>
        <dbReference type="Google" id="ProtNLM"/>
    </source>
</evidence>
<dbReference type="Pfam" id="PF20009">
    <property type="entry name" value="GEVED"/>
    <property type="match status" value="1"/>
</dbReference>
<comment type="caution">
    <text evidence="3">The sequence shown here is derived from an EMBL/GenBank/DDBJ whole genome shotgun (WGS) entry which is preliminary data.</text>
</comment>
<dbReference type="PANTHER" id="PTHR11905:SF159">
    <property type="entry name" value="ADAM METALLOPROTEASE"/>
    <property type="match status" value="1"/>
</dbReference>
<dbReference type="InterPro" id="IPR013783">
    <property type="entry name" value="Ig-like_fold"/>
</dbReference>
<dbReference type="InterPro" id="IPR003961">
    <property type="entry name" value="FN3_dom"/>
</dbReference>
<reference evidence="3 4" key="1">
    <citation type="submission" date="2021-03" db="EMBL/GenBank/DDBJ databases">
        <title>Fibrella sp. HMF5405 genome sequencing and assembly.</title>
        <authorList>
            <person name="Kang H."/>
            <person name="Kim H."/>
            <person name="Bae S."/>
            <person name="Joh K."/>
        </authorList>
    </citation>
    <scope>NUCLEOTIDE SEQUENCE [LARGE SCALE GENOMIC DNA]</scope>
    <source>
        <strain evidence="3 4">HMF5405</strain>
    </source>
</reference>
<evidence type="ECO:0000259" key="1">
    <source>
        <dbReference type="PROSITE" id="PS50215"/>
    </source>
</evidence>
<dbReference type="InterPro" id="IPR001590">
    <property type="entry name" value="Peptidase_M12B"/>
</dbReference>
<dbReference type="RefSeq" id="WP_207330471.1">
    <property type="nucleotide sequence ID" value="NZ_JAFMYW010000005.1"/>
</dbReference>